<accession>A0A0G0LN08</accession>
<dbReference type="SUPFAM" id="SSF54523">
    <property type="entry name" value="Pili subunits"/>
    <property type="match status" value="1"/>
</dbReference>
<dbReference type="Gene3D" id="3.30.700.10">
    <property type="entry name" value="Glycoprotein, Type 4 Pilin"/>
    <property type="match status" value="1"/>
</dbReference>
<evidence type="ECO:0008006" key="4">
    <source>
        <dbReference type="Google" id="ProtNLM"/>
    </source>
</evidence>
<gene>
    <name evidence="2" type="ORF">UT19_C0015G0009</name>
</gene>
<proteinExistence type="predicted"/>
<keyword evidence="1" id="KW-1133">Transmembrane helix</keyword>
<reference evidence="2 3" key="1">
    <citation type="journal article" date="2015" name="Nature">
        <title>rRNA introns, odd ribosomes, and small enigmatic genomes across a large radiation of phyla.</title>
        <authorList>
            <person name="Brown C.T."/>
            <person name="Hug L.A."/>
            <person name="Thomas B.C."/>
            <person name="Sharon I."/>
            <person name="Castelle C.J."/>
            <person name="Singh A."/>
            <person name="Wilkins M.J."/>
            <person name="Williams K.H."/>
            <person name="Banfield J.F."/>
        </authorList>
    </citation>
    <scope>NUCLEOTIDE SEQUENCE [LARGE SCALE GENOMIC DNA]</scope>
</reference>
<evidence type="ECO:0000256" key="1">
    <source>
        <dbReference type="SAM" id="Phobius"/>
    </source>
</evidence>
<evidence type="ECO:0000313" key="2">
    <source>
        <dbReference type="EMBL" id="KKQ93248.1"/>
    </source>
</evidence>
<protein>
    <recommendedName>
        <fullName evidence="4">Prepilin-type N-terminal cleavage/methylation domain-containing protein</fullName>
    </recommendedName>
</protein>
<organism evidence="2 3">
    <name type="scientific">Candidatus Woesebacteria bacterium GW2011_GWB1_39_10b</name>
    <dbReference type="NCBI Taxonomy" id="1618573"/>
    <lineage>
        <taxon>Bacteria</taxon>
        <taxon>Candidatus Woeseibacteriota</taxon>
    </lineage>
</organism>
<dbReference type="STRING" id="1618573.UT19_C0015G0009"/>
<dbReference type="AlphaFoldDB" id="A0A0G0LN08"/>
<dbReference type="Proteomes" id="UP000034932">
    <property type="component" value="Unassembled WGS sequence"/>
</dbReference>
<name>A0A0G0LN08_9BACT</name>
<dbReference type="EMBL" id="LBVW01000015">
    <property type="protein sequence ID" value="KKQ93248.1"/>
    <property type="molecule type" value="Genomic_DNA"/>
</dbReference>
<evidence type="ECO:0000313" key="3">
    <source>
        <dbReference type="Proteomes" id="UP000034932"/>
    </source>
</evidence>
<comment type="caution">
    <text evidence="2">The sequence shown here is derived from an EMBL/GenBank/DDBJ whole genome shotgun (WGS) entry which is preliminary data.</text>
</comment>
<dbReference type="InterPro" id="IPR045584">
    <property type="entry name" value="Pilin-like"/>
</dbReference>
<keyword evidence="1" id="KW-0812">Transmembrane</keyword>
<sequence length="174" mass="18723">MNLYGMAKERSNIIRNASQKKINSVGYTLIELLIVMMTMVLLFGLGFANYRGFQRRQTLEGVVRKVKADLRFTQSSALSGKKPSSGNCSGSSENILYYSFVYSDADTYSVNAVCPSGSNTVKQVDIAGAAMSAFSEIRFNVLGRGTNITGQTVITITSGSGSKDITVRSGGTIE</sequence>
<keyword evidence="1" id="KW-0472">Membrane</keyword>
<feature type="transmembrane region" description="Helical" evidence="1">
    <location>
        <begin position="25"/>
        <end position="48"/>
    </location>
</feature>